<evidence type="ECO:0000256" key="3">
    <source>
        <dbReference type="ARBA" id="ARBA00022741"/>
    </source>
</evidence>
<evidence type="ECO:0000256" key="4">
    <source>
        <dbReference type="ARBA" id="ARBA00022777"/>
    </source>
</evidence>
<name>D9XS60_9ACTN</name>
<dbReference type="InterPro" id="IPR003136">
    <property type="entry name" value="Cytidylate_kin"/>
</dbReference>
<evidence type="ECO:0000256" key="5">
    <source>
        <dbReference type="ARBA" id="ARBA00022840"/>
    </source>
</evidence>
<keyword evidence="8" id="KW-0963">Cytoplasm</keyword>
<evidence type="ECO:0000313" key="12">
    <source>
        <dbReference type="Proteomes" id="UP000002968"/>
    </source>
</evidence>
<reference evidence="11" key="1">
    <citation type="submission" date="2009-02" db="EMBL/GenBank/DDBJ databases">
        <title>Annotation of Streptomyces griseoflavus strain Tu4000.</title>
        <authorList>
            <consortium name="The Broad Institute Genome Sequencing Platform"/>
            <consortium name="Broad Institute Microbial Sequencing Center"/>
            <person name="Fischbach M."/>
            <person name="Godfrey P."/>
            <person name="Ward D."/>
            <person name="Young S."/>
            <person name="Zeng Q."/>
            <person name="Koehrsen M."/>
            <person name="Alvarado L."/>
            <person name="Berlin A.M."/>
            <person name="Bochicchio J."/>
            <person name="Borenstein D."/>
            <person name="Chapman S.B."/>
            <person name="Chen Z."/>
            <person name="Engels R."/>
            <person name="Freedman E."/>
            <person name="Gellesch M."/>
            <person name="Goldberg J."/>
            <person name="Griggs A."/>
            <person name="Gujja S."/>
            <person name="Heilman E.R."/>
            <person name="Heiman D.I."/>
            <person name="Hepburn T.A."/>
            <person name="Howarth C."/>
            <person name="Jen D."/>
            <person name="Larson L."/>
            <person name="Lewis B."/>
            <person name="Mehta T."/>
            <person name="Park D."/>
            <person name="Pearson M."/>
            <person name="Richards J."/>
            <person name="Roberts A."/>
            <person name="Saif S."/>
            <person name="Shea T.D."/>
            <person name="Shenoy N."/>
            <person name="Sisk P."/>
            <person name="Stolte C."/>
            <person name="Sykes S.N."/>
            <person name="Thomson T."/>
            <person name="Walk T."/>
            <person name="White J."/>
            <person name="Yandava C."/>
            <person name="Straight P."/>
            <person name="Clardy J."/>
            <person name="Hung D."/>
            <person name="Kolter R."/>
            <person name="Mekalanos J."/>
            <person name="Walker S."/>
            <person name="Walsh C.T."/>
            <person name="Wieland-Brown L.C."/>
            <person name="Haas B."/>
            <person name="Nusbaum C."/>
            <person name="Birren B."/>
        </authorList>
    </citation>
    <scope>NUCLEOTIDE SEQUENCE [LARGE SCALE GENOMIC DNA]</scope>
    <source>
        <strain evidence="11">Tu4000</strain>
    </source>
</reference>
<dbReference type="GO" id="GO:0005524">
    <property type="term" value="F:ATP binding"/>
    <property type="evidence" value="ECO:0007669"/>
    <property type="project" value="UniProtKB-UniRule"/>
</dbReference>
<dbReference type="InterPro" id="IPR027417">
    <property type="entry name" value="P-loop_NTPase"/>
</dbReference>
<evidence type="ECO:0000256" key="9">
    <source>
        <dbReference type="SAM" id="MobiDB-lite"/>
    </source>
</evidence>
<gene>
    <name evidence="8" type="primary">cmk</name>
    <name evidence="11" type="ORF">SSRG_04961</name>
</gene>
<protein>
    <recommendedName>
        <fullName evidence="8">Cytidylate kinase</fullName>
        <shortName evidence="8">CK</shortName>
        <ecNumber evidence="8">2.7.4.25</ecNumber>
    </recommendedName>
    <alternativeName>
        <fullName evidence="8">Cytidine monophosphate kinase</fullName>
        <shortName evidence="8">CMP kinase</shortName>
    </alternativeName>
</protein>
<dbReference type="Pfam" id="PF02224">
    <property type="entry name" value="Cytidylate_kin"/>
    <property type="match status" value="1"/>
</dbReference>
<evidence type="ECO:0000256" key="1">
    <source>
        <dbReference type="ARBA" id="ARBA00009427"/>
    </source>
</evidence>
<dbReference type="PANTHER" id="PTHR21299:SF2">
    <property type="entry name" value="CYTIDYLATE KINASE"/>
    <property type="match status" value="1"/>
</dbReference>
<dbReference type="SUPFAM" id="SSF52540">
    <property type="entry name" value="P-loop containing nucleoside triphosphate hydrolases"/>
    <property type="match status" value="1"/>
</dbReference>
<dbReference type="eggNOG" id="COG0283">
    <property type="taxonomic scope" value="Bacteria"/>
</dbReference>
<dbReference type="GO" id="GO:0036430">
    <property type="term" value="F:CMP kinase activity"/>
    <property type="evidence" value="ECO:0007669"/>
    <property type="project" value="RHEA"/>
</dbReference>
<dbReference type="AlphaFoldDB" id="D9XS60"/>
<comment type="catalytic activity">
    <reaction evidence="7 8">
        <text>CMP + ATP = CDP + ADP</text>
        <dbReference type="Rhea" id="RHEA:11600"/>
        <dbReference type="ChEBI" id="CHEBI:30616"/>
        <dbReference type="ChEBI" id="CHEBI:58069"/>
        <dbReference type="ChEBI" id="CHEBI:60377"/>
        <dbReference type="ChEBI" id="CHEBI:456216"/>
        <dbReference type="EC" id="2.7.4.25"/>
    </reaction>
</comment>
<dbReference type="GO" id="GO:0006220">
    <property type="term" value="P:pyrimidine nucleotide metabolic process"/>
    <property type="evidence" value="ECO:0007669"/>
    <property type="project" value="UniProtKB-UniRule"/>
</dbReference>
<dbReference type="HAMAP" id="MF_00238">
    <property type="entry name" value="Cytidyl_kinase_type1"/>
    <property type="match status" value="1"/>
</dbReference>
<feature type="compositionally biased region" description="Basic and acidic residues" evidence="9">
    <location>
        <begin position="214"/>
        <end position="231"/>
    </location>
</feature>
<keyword evidence="4 8" id="KW-0418">Kinase</keyword>
<evidence type="ECO:0000256" key="8">
    <source>
        <dbReference type="HAMAP-Rule" id="MF_00238"/>
    </source>
</evidence>
<dbReference type="Gene3D" id="3.40.50.300">
    <property type="entry name" value="P-loop containing nucleotide triphosphate hydrolases"/>
    <property type="match status" value="1"/>
</dbReference>
<dbReference type="Proteomes" id="UP000002968">
    <property type="component" value="Unassembled WGS sequence"/>
</dbReference>
<feature type="region of interest" description="Disordered" evidence="9">
    <location>
        <begin position="214"/>
        <end position="240"/>
    </location>
</feature>
<accession>D9XS60</accession>
<dbReference type="GO" id="GO:0005829">
    <property type="term" value="C:cytosol"/>
    <property type="evidence" value="ECO:0007669"/>
    <property type="project" value="TreeGrafter"/>
</dbReference>
<dbReference type="NCBIfam" id="TIGR00017">
    <property type="entry name" value="cmk"/>
    <property type="match status" value="1"/>
</dbReference>
<evidence type="ECO:0000256" key="6">
    <source>
        <dbReference type="ARBA" id="ARBA00047615"/>
    </source>
</evidence>
<dbReference type="STRING" id="467200.SSRG_04961"/>
<keyword evidence="2 8" id="KW-0808">Transferase</keyword>
<dbReference type="InterPro" id="IPR011994">
    <property type="entry name" value="Cytidylate_kinase_dom"/>
</dbReference>
<dbReference type="CDD" id="cd02020">
    <property type="entry name" value="CMPK"/>
    <property type="match status" value="1"/>
</dbReference>
<dbReference type="EC" id="2.7.4.25" evidence="8"/>
<sequence length="270" mass="27935">MARPPRGRIVRLSEGSRGAGNLVRGVSAPRTHHSTAPGRCSPVENGAAQPVIVAIDGPSGTGKSSTSKAVAAQLGLSYLDTGAQYRAITWWMVTNGIDIQDPSAIAAVAGKPEIVSGTDPKDPTITVDGTDVAGPIRGQDVTSKVSAVSAVPEVRSRITELQRSIAASAVTGIVVEGRDIGTTVLPDADLKIFLTASAEARAARRSGELKGADLHTTREALVQRDAADSSRKTSPLAKAGDAVEVDTTELTLTQVIECVVTLVEEKRAGK</sequence>
<proteinExistence type="inferred from homology"/>
<keyword evidence="3 8" id="KW-0547">Nucleotide-binding</keyword>
<feature type="domain" description="Cytidylate kinase" evidence="10">
    <location>
        <begin position="53"/>
        <end position="264"/>
    </location>
</feature>
<dbReference type="GO" id="GO:0036431">
    <property type="term" value="F:dCMP kinase activity"/>
    <property type="evidence" value="ECO:0007669"/>
    <property type="project" value="InterPro"/>
</dbReference>
<comment type="catalytic activity">
    <reaction evidence="6 8">
        <text>dCMP + ATP = dCDP + ADP</text>
        <dbReference type="Rhea" id="RHEA:25094"/>
        <dbReference type="ChEBI" id="CHEBI:30616"/>
        <dbReference type="ChEBI" id="CHEBI:57566"/>
        <dbReference type="ChEBI" id="CHEBI:58593"/>
        <dbReference type="ChEBI" id="CHEBI:456216"/>
        <dbReference type="EC" id="2.7.4.25"/>
    </reaction>
</comment>
<evidence type="ECO:0000256" key="7">
    <source>
        <dbReference type="ARBA" id="ARBA00048478"/>
    </source>
</evidence>
<dbReference type="HOGENOM" id="CLU_079959_0_0_11"/>
<comment type="similarity">
    <text evidence="1 8">Belongs to the cytidylate kinase family. Type 1 subfamily.</text>
</comment>
<feature type="region of interest" description="Disordered" evidence="9">
    <location>
        <begin position="20"/>
        <end position="44"/>
    </location>
</feature>
<dbReference type="PANTHER" id="PTHR21299">
    <property type="entry name" value="CYTIDYLATE KINASE/PANTOATE-BETA-ALANINE LIGASE"/>
    <property type="match status" value="1"/>
</dbReference>
<evidence type="ECO:0000259" key="10">
    <source>
        <dbReference type="Pfam" id="PF02224"/>
    </source>
</evidence>
<keyword evidence="12" id="KW-1185">Reference proteome</keyword>
<dbReference type="EMBL" id="GG657758">
    <property type="protein sequence ID" value="EFL42157.1"/>
    <property type="molecule type" value="Genomic_DNA"/>
</dbReference>
<keyword evidence="5 8" id="KW-0067">ATP-binding</keyword>
<comment type="subcellular location">
    <subcellularLocation>
        <location evidence="8">Cytoplasm</location>
    </subcellularLocation>
</comment>
<organism evidence="11 12">
    <name type="scientific">Streptomyces griseoflavus Tu4000</name>
    <dbReference type="NCBI Taxonomy" id="467200"/>
    <lineage>
        <taxon>Bacteria</taxon>
        <taxon>Bacillati</taxon>
        <taxon>Actinomycetota</taxon>
        <taxon>Actinomycetes</taxon>
        <taxon>Kitasatosporales</taxon>
        <taxon>Streptomycetaceae</taxon>
        <taxon>Streptomyces</taxon>
    </lineage>
</organism>
<dbReference type="GO" id="GO:0015949">
    <property type="term" value="P:nucleobase-containing small molecule interconversion"/>
    <property type="evidence" value="ECO:0007669"/>
    <property type="project" value="TreeGrafter"/>
</dbReference>
<evidence type="ECO:0000313" key="11">
    <source>
        <dbReference type="EMBL" id="EFL42157.1"/>
    </source>
</evidence>
<evidence type="ECO:0000256" key="2">
    <source>
        <dbReference type="ARBA" id="ARBA00022679"/>
    </source>
</evidence>
<feature type="binding site" evidence="8">
    <location>
        <begin position="57"/>
        <end position="65"/>
    </location>
    <ligand>
        <name>ATP</name>
        <dbReference type="ChEBI" id="CHEBI:30616"/>
    </ligand>
</feature>